<proteinExistence type="predicted"/>
<evidence type="ECO:0000313" key="5">
    <source>
        <dbReference type="Proteomes" id="UP001595923"/>
    </source>
</evidence>
<feature type="region of interest" description="Disordered" evidence="1">
    <location>
        <begin position="50"/>
        <end position="104"/>
    </location>
</feature>
<keyword evidence="2" id="KW-0812">Transmembrane</keyword>
<dbReference type="SUPFAM" id="SSF51294">
    <property type="entry name" value="Hedgehog/intein (Hint) domain"/>
    <property type="match status" value="1"/>
</dbReference>
<dbReference type="Proteomes" id="UP001595923">
    <property type="component" value="Unassembled WGS sequence"/>
</dbReference>
<evidence type="ECO:0000256" key="2">
    <source>
        <dbReference type="SAM" id="Phobius"/>
    </source>
</evidence>
<organism evidence="4 5">
    <name type="scientific">Nocardiopsis mangrovi</name>
    <dbReference type="NCBI Taxonomy" id="1179818"/>
    <lineage>
        <taxon>Bacteria</taxon>
        <taxon>Bacillati</taxon>
        <taxon>Actinomycetota</taxon>
        <taxon>Actinomycetes</taxon>
        <taxon>Streptosporangiales</taxon>
        <taxon>Nocardiopsidaceae</taxon>
        <taxon>Nocardiopsis</taxon>
    </lineage>
</organism>
<dbReference type="EMBL" id="JBHSFQ010000006">
    <property type="protein sequence ID" value="MFC4561964.1"/>
    <property type="molecule type" value="Genomic_DNA"/>
</dbReference>
<dbReference type="Gene3D" id="2.170.16.10">
    <property type="entry name" value="Hedgehog/Intein (Hint) domain"/>
    <property type="match status" value="1"/>
</dbReference>
<dbReference type="InterPro" id="IPR003587">
    <property type="entry name" value="Hint_dom_N"/>
</dbReference>
<keyword evidence="2" id="KW-0472">Membrane</keyword>
<keyword evidence="2" id="KW-1133">Transmembrane helix</keyword>
<feature type="region of interest" description="Disordered" evidence="1">
    <location>
        <begin position="286"/>
        <end position="345"/>
    </location>
</feature>
<feature type="compositionally biased region" description="Gly residues" evidence="1">
    <location>
        <begin position="291"/>
        <end position="300"/>
    </location>
</feature>
<dbReference type="CDD" id="cd00081">
    <property type="entry name" value="Hint"/>
    <property type="match status" value="1"/>
</dbReference>
<reference evidence="5" key="1">
    <citation type="journal article" date="2019" name="Int. J. Syst. Evol. Microbiol.">
        <title>The Global Catalogue of Microorganisms (GCM) 10K type strain sequencing project: providing services to taxonomists for standard genome sequencing and annotation.</title>
        <authorList>
            <consortium name="The Broad Institute Genomics Platform"/>
            <consortium name="The Broad Institute Genome Sequencing Center for Infectious Disease"/>
            <person name="Wu L."/>
            <person name="Ma J."/>
        </authorList>
    </citation>
    <scope>NUCLEOTIDE SEQUENCE [LARGE SCALE GENOMIC DNA]</scope>
    <source>
        <strain evidence="5">XZYJ18</strain>
    </source>
</reference>
<evidence type="ECO:0000256" key="1">
    <source>
        <dbReference type="SAM" id="MobiDB-lite"/>
    </source>
</evidence>
<keyword evidence="5" id="KW-1185">Reference proteome</keyword>
<feature type="compositionally biased region" description="Acidic residues" evidence="1">
    <location>
        <begin position="63"/>
        <end position="86"/>
    </location>
</feature>
<evidence type="ECO:0000313" key="4">
    <source>
        <dbReference type="EMBL" id="MFC4561964.1"/>
    </source>
</evidence>
<feature type="domain" description="Hint" evidence="3">
    <location>
        <begin position="342"/>
        <end position="444"/>
    </location>
</feature>
<dbReference type="Pfam" id="PF07591">
    <property type="entry name" value="PT-HINT"/>
    <property type="match status" value="1"/>
</dbReference>
<dbReference type="RefSeq" id="WP_378572742.1">
    <property type="nucleotide sequence ID" value="NZ_JBHSFQ010000006.1"/>
</dbReference>
<feature type="transmembrane region" description="Helical" evidence="2">
    <location>
        <begin position="12"/>
        <end position="36"/>
    </location>
</feature>
<comment type="caution">
    <text evidence="4">The sequence shown here is derived from an EMBL/GenBank/DDBJ whole genome shotgun (WGS) entry which is preliminary data.</text>
</comment>
<accession>A0ABV9DVR5</accession>
<dbReference type="InterPro" id="IPR036844">
    <property type="entry name" value="Hint_dom_sf"/>
</dbReference>
<dbReference type="SMART" id="SM00306">
    <property type="entry name" value="HintN"/>
    <property type="match status" value="1"/>
</dbReference>
<sequence length="591" mass="62275">MLRRIHDPERGANFVEYAAVILLVAVITSTVIGSGITGRVTGMIESAVDSVGAEGDGSGPQADGEEPTDTGSDDEGPDAEPADDGGDGPLDFMPAFDADLDPGNGAGGSFMPLGLDSLLPGPGSGGLVHTYSTGSFREDIAGLVDDAVQSQARATREGMEMAEETISGSIELYEDLREDAPGTIRRGLANGAVAVGEMHDEYASTMRDSFGLIRQGFNDGDYLGGLWDGASHMGLWNLTQATQFAISEEGFEHFANGDFEEGLIRSSANIGSWFVGGPALKGLSKLPTALGGRGSDGDGNGPDPDPEPNPDAQHLADGDSDGQGQDRSEEDSDRDGTSCPTGNSFVPGTAVLLANGTSVPIEDIAVGDEVLAFDPLTGEEGPREVTDTITGDGQKTLVTLTIATADGITDTVTATDEHPFWAPEQAQWVDAIDVEPGTWLRTSTGTWAQVTAVETDTAEDQRVHNLTIADLQTYYVLAGDSSLLVHNQNLCGADEWTTSGNLDRHYADHGDEMGYETQIEYSSAAIDLMCECDGARPGVLIKRDGDKAYYFDPESGEFGTRSSRGIITFFIPDDPQSYFDRQSGVLVNGES</sequence>
<gene>
    <name evidence="4" type="ORF">ACFO4E_08865</name>
</gene>
<name>A0ABV9DVR5_9ACTN</name>
<evidence type="ECO:0000259" key="3">
    <source>
        <dbReference type="SMART" id="SM00306"/>
    </source>
</evidence>
<protein>
    <submittedName>
        <fullName evidence="4">Polymorphic toxin-type HINT domain-containing protein</fullName>
    </submittedName>
</protein>